<dbReference type="EMBL" id="LGRX02002191">
    <property type="protein sequence ID" value="KAK3284715.1"/>
    <property type="molecule type" value="Genomic_DNA"/>
</dbReference>
<name>A0AAE0GV21_9CHLO</name>
<organism evidence="1 2">
    <name type="scientific">Cymbomonas tetramitiformis</name>
    <dbReference type="NCBI Taxonomy" id="36881"/>
    <lineage>
        <taxon>Eukaryota</taxon>
        <taxon>Viridiplantae</taxon>
        <taxon>Chlorophyta</taxon>
        <taxon>Pyramimonadophyceae</taxon>
        <taxon>Pyramimonadales</taxon>
        <taxon>Pyramimonadaceae</taxon>
        <taxon>Cymbomonas</taxon>
    </lineage>
</organism>
<dbReference type="AlphaFoldDB" id="A0AAE0GV21"/>
<keyword evidence="2" id="KW-1185">Reference proteome</keyword>
<reference evidence="1 2" key="1">
    <citation type="journal article" date="2015" name="Genome Biol. Evol.">
        <title>Comparative Genomics of a Bacterivorous Green Alga Reveals Evolutionary Causalities and Consequences of Phago-Mixotrophic Mode of Nutrition.</title>
        <authorList>
            <person name="Burns J.A."/>
            <person name="Paasch A."/>
            <person name="Narechania A."/>
            <person name="Kim E."/>
        </authorList>
    </citation>
    <scope>NUCLEOTIDE SEQUENCE [LARGE SCALE GENOMIC DNA]</scope>
    <source>
        <strain evidence="1 2">PLY_AMNH</strain>
    </source>
</reference>
<dbReference type="Proteomes" id="UP001190700">
    <property type="component" value="Unassembled WGS sequence"/>
</dbReference>
<proteinExistence type="predicted"/>
<evidence type="ECO:0000313" key="1">
    <source>
        <dbReference type="EMBL" id="KAK3284715.1"/>
    </source>
</evidence>
<comment type="caution">
    <text evidence="1">The sequence shown here is derived from an EMBL/GenBank/DDBJ whole genome shotgun (WGS) entry which is preliminary data.</text>
</comment>
<accession>A0AAE0GV21</accession>
<feature type="non-terminal residue" evidence="1">
    <location>
        <position position="1"/>
    </location>
</feature>
<evidence type="ECO:0000313" key="2">
    <source>
        <dbReference type="Proteomes" id="UP001190700"/>
    </source>
</evidence>
<protein>
    <submittedName>
        <fullName evidence="1">Uncharacterized protein</fullName>
    </submittedName>
</protein>
<gene>
    <name evidence="1" type="ORF">CYMTET_7648</name>
</gene>
<sequence length="106" mass="11469">GELDRQEFEQVMMDIGAQREDAVLFYDEIDADGSGSVAFSLLHNKWSWWKASDFAANFALHEMSSFANAAYEGASSSSCAAPLSPPPAPPRFNSRAISASCLFTVA</sequence>